<feature type="compositionally biased region" description="Low complexity" evidence="5">
    <location>
        <begin position="222"/>
        <end position="238"/>
    </location>
</feature>
<organism evidence="7 8">
    <name type="scientific">Desmophyllum pertusum</name>
    <dbReference type="NCBI Taxonomy" id="174260"/>
    <lineage>
        <taxon>Eukaryota</taxon>
        <taxon>Metazoa</taxon>
        <taxon>Cnidaria</taxon>
        <taxon>Anthozoa</taxon>
        <taxon>Hexacorallia</taxon>
        <taxon>Scleractinia</taxon>
        <taxon>Caryophylliina</taxon>
        <taxon>Caryophylliidae</taxon>
        <taxon>Desmophyllum</taxon>
    </lineage>
</organism>
<dbReference type="PANTHER" id="PTHR48112">
    <property type="entry name" value="HIGH MOBILITY GROUP PROTEIN DSP1"/>
    <property type="match status" value="1"/>
</dbReference>
<dbReference type="Pfam" id="PF00505">
    <property type="entry name" value="HMG_box"/>
    <property type="match status" value="1"/>
</dbReference>
<dbReference type="Gene3D" id="1.10.30.10">
    <property type="entry name" value="High mobility group box domain"/>
    <property type="match status" value="1"/>
</dbReference>
<comment type="caution">
    <text evidence="7">The sequence shown here is derived from an EMBL/GenBank/DDBJ whole genome shotgun (WGS) entry which is preliminary data.</text>
</comment>
<dbReference type="InterPro" id="IPR050342">
    <property type="entry name" value="HMGB"/>
</dbReference>
<dbReference type="AlphaFoldDB" id="A0A9W9YNC9"/>
<dbReference type="Proteomes" id="UP001163046">
    <property type="component" value="Unassembled WGS sequence"/>
</dbReference>
<dbReference type="GO" id="GO:0005634">
    <property type="term" value="C:nucleus"/>
    <property type="evidence" value="ECO:0007669"/>
    <property type="project" value="UniProtKB-SubCell"/>
</dbReference>
<evidence type="ECO:0000259" key="6">
    <source>
        <dbReference type="PROSITE" id="PS50118"/>
    </source>
</evidence>
<dbReference type="Pfam" id="PF24245">
    <property type="entry name" value="INO80F"/>
    <property type="match status" value="1"/>
</dbReference>
<dbReference type="InterPro" id="IPR056513">
    <property type="entry name" value="INO80F"/>
</dbReference>
<dbReference type="InterPro" id="IPR009071">
    <property type="entry name" value="HMG_box_dom"/>
</dbReference>
<feature type="compositionally biased region" description="Basic and acidic residues" evidence="5">
    <location>
        <begin position="117"/>
        <end position="131"/>
    </location>
</feature>
<dbReference type="GO" id="GO:0006357">
    <property type="term" value="P:regulation of transcription by RNA polymerase II"/>
    <property type="evidence" value="ECO:0007669"/>
    <property type="project" value="TreeGrafter"/>
</dbReference>
<evidence type="ECO:0000256" key="2">
    <source>
        <dbReference type="ARBA" id="ARBA00023125"/>
    </source>
</evidence>
<evidence type="ECO:0000256" key="3">
    <source>
        <dbReference type="ARBA" id="ARBA00023242"/>
    </source>
</evidence>
<feature type="DNA-binding region" description="HMG box" evidence="4">
    <location>
        <begin position="132"/>
        <end position="202"/>
    </location>
</feature>
<dbReference type="EMBL" id="MU827319">
    <property type="protein sequence ID" value="KAJ7357668.1"/>
    <property type="molecule type" value="Genomic_DNA"/>
</dbReference>
<feature type="domain" description="HMG box" evidence="6">
    <location>
        <begin position="132"/>
        <end position="202"/>
    </location>
</feature>
<evidence type="ECO:0000256" key="4">
    <source>
        <dbReference type="PROSITE-ProRule" id="PRU00267"/>
    </source>
</evidence>
<keyword evidence="3 4" id="KW-0539">Nucleus</keyword>
<feature type="compositionally biased region" description="Polar residues" evidence="5">
    <location>
        <begin position="292"/>
        <end position="302"/>
    </location>
</feature>
<dbReference type="SMART" id="SM00398">
    <property type="entry name" value="HMG"/>
    <property type="match status" value="1"/>
</dbReference>
<name>A0A9W9YNC9_9CNID</name>
<protein>
    <recommendedName>
        <fullName evidence="6">HMG box domain-containing protein</fullName>
    </recommendedName>
</protein>
<comment type="subcellular location">
    <subcellularLocation>
        <location evidence="1">Nucleus</location>
    </subcellularLocation>
</comment>
<evidence type="ECO:0000313" key="8">
    <source>
        <dbReference type="Proteomes" id="UP001163046"/>
    </source>
</evidence>
<sequence length="302" mass="35156">MADENEQELSTNHETLWKEKYFTLLKHCRQIEQENERLVNRIYHVKTHLKRHRKQRSFLKDRLDDYNDEYRDAQPPFQAELLSEIVSEAFPKTAPPSFFPCEFTSADSPPVKKTKKREAPKDKDKDKDPNAPKKPANAFFMYCQQQRTVMQDDQKDPNIGHHELTKSLAKEWNNLATDDKKVYYEMYEKDKERYEKEMKRYTSDKGPKEPPTKKPRTKNPKQKTAASSSTKASPAIIKESSPDQRSSVISPTLNPLSPQSLVSMQLNIPNIPLPQLLPLAEDEESGFDNYQELHSTPQDSFL</sequence>
<feature type="region of interest" description="Disordered" evidence="5">
    <location>
        <begin position="101"/>
        <end position="136"/>
    </location>
</feature>
<keyword evidence="2 4" id="KW-0238">DNA-binding</keyword>
<evidence type="ECO:0000256" key="1">
    <source>
        <dbReference type="ARBA" id="ARBA00004123"/>
    </source>
</evidence>
<feature type="compositionally biased region" description="Basic and acidic residues" evidence="5">
    <location>
        <begin position="198"/>
        <end position="212"/>
    </location>
</feature>
<feature type="region of interest" description="Disordered" evidence="5">
    <location>
        <begin position="198"/>
        <end position="258"/>
    </location>
</feature>
<accession>A0A9W9YNC9</accession>
<gene>
    <name evidence="7" type="ORF">OS493_023799</name>
</gene>
<keyword evidence="8" id="KW-1185">Reference proteome</keyword>
<evidence type="ECO:0000313" key="7">
    <source>
        <dbReference type="EMBL" id="KAJ7357668.1"/>
    </source>
</evidence>
<dbReference type="InterPro" id="IPR036910">
    <property type="entry name" value="HMG_box_dom_sf"/>
</dbReference>
<dbReference type="GO" id="GO:0003677">
    <property type="term" value="F:DNA binding"/>
    <property type="evidence" value="ECO:0007669"/>
    <property type="project" value="UniProtKB-UniRule"/>
</dbReference>
<dbReference type="CDD" id="cd22016">
    <property type="entry name" value="HMG-box_NHP10-like"/>
    <property type="match status" value="1"/>
</dbReference>
<dbReference type="SUPFAM" id="SSF47095">
    <property type="entry name" value="HMG-box"/>
    <property type="match status" value="1"/>
</dbReference>
<dbReference type="OrthoDB" id="10070927at2759"/>
<evidence type="ECO:0000256" key="5">
    <source>
        <dbReference type="SAM" id="MobiDB-lite"/>
    </source>
</evidence>
<feature type="compositionally biased region" description="Polar residues" evidence="5">
    <location>
        <begin position="243"/>
        <end position="258"/>
    </location>
</feature>
<reference evidence="7" key="1">
    <citation type="submission" date="2023-01" db="EMBL/GenBank/DDBJ databases">
        <title>Genome assembly of the deep-sea coral Lophelia pertusa.</title>
        <authorList>
            <person name="Herrera S."/>
            <person name="Cordes E."/>
        </authorList>
    </citation>
    <scope>NUCLEOTIDE SEQUENCE</scope>
    <source>
        <strain evidence="7">USNM1676648</strain>
        <tissue evidence="7">Polyp</tissue>
    </source>
</reference>
<dbReference type="PANTHER" id="PTHR48112:SF22">
    <property type="entry name" value="MITOCHONDRIAL TRANSCRIPTION FACTOR A, ISOFORM B"/>
    <property type="match status" value="1"/>
</dbReference>
<proteinExistence type="predicted"/>
<dbReference type="PROSITE" id="PS50118">
    <property type="entry name" value="HMG_BOX_2"/>
    <property type="match status" value="1"/>
</dbReference>
<feature type="region of interest" description="Disordered" evidence="5">
    <location>
        <begin position="277"/>
        <end position="302"/>
    </location>
</feature>